<evidence type="ECO:0000313" key="2">
    <source>
        <dbReference type="EMBL" id="SHL84498.1"/>
    </source>
</evidence>
<evidence type="ECO:0000313" key="3">
    <source>
        <dbReference type="Proteomes" id="UP000184388"/>
    </source>
</evidence>
<proteinExistence type="predicted"/>
<protein>
    <submittedName>
        <fullName evidence="2">Uncharacterized protein</fullName>
    </submittedName>
</protein>
<name>A0A9X8MUA4_9ACTN</name>
<dbReference type="RefSeq" id="WP_073444849.1">
    <property type="nucleotide sequence ID" value="NZ_FRBK01000006.1"/>
</dbReference>
<dbReference type="AlphaFoldDB" id="A0A9X8MUA4"/>
<dbReference type="EMBL" id="FRBK01000006">
    <property type="protein sequence ID" value="SHL84498.1"/>
    <property type="molecule type" value="Genomic_DNA"/>
</dbReference>
<evidence type="ECO:0000256" key="1">
    <source>
        <dbReference type="SAM" id="MobiDB-lite"/>
    </source>
</evidence>
<feature type="region of interest" description="Disordered" evidence="1">
    <location>
        <begin position="59"/>
        <end position="78"/>
    </location>
</feature>
<gene>
    <name evidence="2" type="ORF">SAMN05216268_106396</name>
</gene>
<reference evidence="3" key="1">
    <citation type="submission" date="2016-11" db="EMBL/GenBank/DDBJ databases">
        <authorList>
            <person name="Jaros S."/>
            <person name="Januszkiewicz K."/>
            <person name="Wedrychowicz H."/>
        </authorList>
    </citation>
    <scope>NUCLEOTIDE SEQUENCE [LARGE SCALE GENOMIC DNA]</scope>
    <source>
        <strain evidence="3">CGMCC 4.3555</strain>
    </source>
</reference>
<sequence length="98" mass="10583">MASGGGHGAQLGDAELVTLAPVQALRGFTGEARGLRHAQTHLCRLFPARSERLTVAVERTHRRRASGRPSQSPSSPFSTAKKALNQFALFFEDGLNVR</sequence>
<comment type="caution">
    <text evidence="2">The sequence shown here is derived from an EMBL/GenBank/DDBJ whole genome shotgun (WGS) entry which is preliminary data.</text>
</comment>
<organism evidence="2 3">
    <name type="scientific">Streptomyces yunnanensis</name>
    <dbReference type="NCBI Taxonomy" id="156453"/>
    <lineage>
        <taxon>Bacteria</taxon>
        <taxon>Bacillati</taxon>
        <taxon>Actinomycetota</taxon>
        <taxon>Actinomycetes</taxon>
        <taxon>Kitasatosporales</taxon>
        <taxon>Streptomycetaceae</taxon>
        <taxon>Streptomyces</taxon>
    </lineage>
</organism>
<dbReference type="Proteomes" id="UP000184388">
    <property type="component" value="Unassembled WGS sequence"/>
</dbReference>
<feature type="compositionally biased region" description="Polar residues" evidence="1">
    <location>
        <begin position="68"/>
        <end position="78"/>
    </location>
</feature>
<accession>A0A9X8MUA4</accession>